<reference evidence="4 5" key="1">
    <citation type="submission" date="2012-02" db="EMBL/GenBank/DDBJ databases">
        <title>Whole genome shotgun sequence of Mobilicoccus pelagius NBRC 104925.</title>
        <authorList>
            <person name="Yoshida Y."/>
            <person name="Hosoyama A."/>
            <person name="Tsuchikane K."/>
            <person name="Katsumata H."/>
            <person name="Yamazaki S."/>
            <person name="Fujita N."/>
        </authorList>
    </citation>
    <scope>NUCLEOTIDE SEQUENCE [LARGE SCALE GENOMIC DNA]</scope>
    <source>
        <strain evidence="4 5">NBRC 104925</strain>
    </source>
</reference>
<dbReference type="Gene3D" id="3.40.50.2300">
    <property type="match status" value="2"/>
</dbReference>
<comment type="caution">
    <text evidence="4">The sequence shown here is derived from an EMBL/GenBank/DDBJ whole genome shotgun (WGS) entry which is preliminary data.</text>
</comment>
<dbReference type="EMBL" id="BAFE01000022">
    <property type="protein sequence ID" value="GAB47684.1"/>
    <property type="molecule type" value="Genomic_DNA"/>
</dbReference>
<dbReference type="Proteomes" id="UP000004367">
    <property type="component" value="Unassembled WGS sequence"/>
</dbReference>
<name>H5UPM6_9MICO</name>
<evidence type="ECO:0000313" key="4">
    <source>
        <dbReference type="EMBL" id="GAB47684.1"/>
    </source>
</evidence>
<dbReference type="AlphaFoldDB" id="H5UPM6"/>
<dbReference type="InterPro" id="IPR028082">
    <property type="entry name" value="Peripla_BP_I"/>
</dbReference>
<dbReference type="PANTHER" id="PTHR47628">
    <property type="match status" value="1"/>
</dbReference>
<evidence type="ECO:0000256" key="2">
    <source>
        <dbReference type="ARBA" id="ARBA00022729"/>
    </source>
</evidence>
<gene>
    <name evidence="4" type="primary">amiC</name>
    <name evidence="4" type="ORF">MOPEL_023_00240</name>
</gene>
<dbReference type="InterPro" id="IPR028081">
    <property type="entry name" value="Leu-bd"/>
</dbReference>
<dbReference type="STRING" id="1089455.MOPEL_023_00240"/>
<accession>H5UPM6</accession>
<sequence length="345" mass="36087">MPASRLVVDYLDTLVNDRGEDFRLALAVPRSGTLGLARPAGLAAAIMAAEEINDAGGVRDRRLTLTPVDAGLPPAGSARELEPLVAAVDAVVGFHTSDVHRALERVTSGRVPYIFAAPHEGGARLPGVGLLGPSPAAQLGEPVRALVERGLRSWALLGSDYIWPRRVHAVAERLIRHNGAQVRSARLVPLGRVDGDELASWVRRSGAQVVLVSLVGRDLAVFNRAFAGSRVAGSVVRVSGALEEVGLLEVDGDDTGGLFSAMPWYVEDDPDGFGERYATRWGAMSPQVGAYARGCYDAVHAVAAASRSGRLSAHAPGAGLPSGGSAPPNRLACADGMRLVPVDRA</sequence>
<feature type="domain" description="Leucine-binding protein" evidence="3">
    <location>
        <begin position="23"/>
        <end position="308"/>
    </location>
</feature>
<dbReference type="RefSeq" id="WP_009481582.1">
    <property type="nucleotide sequence ID" value="NZ_BAFE01000022.1"/>
</dbReference>
<keyword evidence="5" id="KW-1185">Reference proteome</keyword>
<dbReference type="OrthoDB" id="7337537at2"/>
<keyword evidence="2" id="KW-0732">Signal</keyword>
<dbReference type="eggNOG" id="COG0683">
    <property type="taxonomic scope" value="Bacteria"/>
</dbReference>
<dbReference type="PANTHER" id="PTHR47628:SF1">
    <property type="entry name" value="ALIPHATIC AMIDASE EXPRESSION-REGULATING PROTEIN"/>
    <property type="match status" value="1"/>
</dbReference>
<dbReference type="Pfam" id="PF13458">
    <property type="entry name" value="Peripla_BP_6"/>
    <property type="match status" value="1"/>
</dbReference>
<evidence type="ECO:0000313" key="5">
    <source>
        <dbReference type="Proteomes" id="UP000004367"/>
    </source>
</evidence>
<protein>
    <submittedName>
        <fullName evidence="4">Acetamidase regulator</fullName>
    </submittedName>
</protein>
<organism evidence="4 5">
    <name type="scientific">Mobilicoccus pelagius NBRC 104925</name>
    <dbReference type="NCBI Taxonomy" id="1089455"/>
    <lineage>
        <taxon>Bacteria</taxon>
        <taxon>Bacillati</taxon>
        <taxon>Actinomycetota</taxon>
        <taxon>Actinomycetes</taxon>
        <taxon>Micrococcales</taxon>
        <taxon>Dermatophilaceae</taxon>
        <taxon>Mobilicoccus</taxon>
    </lineage>
</organism>
<dbReference type="SUPFAM" id="SSF53822">
    <property type="entry name" value="Periplasmic binding protein-like I"/>
    <property type="match status" value="1"/>
</dbReference>
<comment type="similarity">
    <text evidence="1">Belongs to the leucine-binding protein family.</text>
</comment>
<proteinExistence type="inferred from homology"/>
<evidence type="ECO:0000259" key="3">
    <source>
        <dbReference type="Pfam" id="PF13458"/>
    </source>
</evidence>
<evidence type="ECO:0000256" key="1">
    <source>
        <dbReference type="ARBA" id="ARBA00010062"/>
    </source>
</evidence>